<evidence type="ECO:0000313" key="6">
    <source>
        <dbReference type="Proteomes" id="UP001239169"/>
    </source>
</evidence>
<dbReference type="PANTHER" id="PTHR36108:SF13">
    <property type="entry name" value="COLOSSIN-B-RELATED"/>
    <property type="match status" value="1"/>
</dbReference>
<dbReference type="Gene3D" id="2.60.40.10">
    <property type="entry name" value="Immunoglobulins"/>
    <property type="match status" value="2"/>
</dbReference>
<organism evidence="5 6">
    <name type="scientific">Paraclostridium bifermentans</name>
    <name type="common">Clostridium bifermentans</name>
    <dbReference type="NCBI Taxonomy" id="1490"/>
    <lineage>
        <taxon>Bacteria</taxon>
        <taxon>Bacillati</taxon>
        <taxon>Bacillota</taxon>
        <taxon>Clostridia</taxon>
        <taxon>Peptostreptococcales</taxon>
        <taxon>Peptostreptococcaceae</taxon>
        <taxon>Paraclostridium</taxon>
    </lineage>
</organism>
<proteinExistence type="inferred from homology"/>
<keyword evidence="2" id="KW-0964">Secreted</keyword>
<dbReference type="PANTHER" id="PTHR36108">
    <property type="entry name" value="COLOSSIN-B-RELATED"/>
    <property type="match status" value="1"/>
</dbReference>
<keyword evidence="6" id="KW-1185">Reference proteome</keyword>
<dbReference type="Pfam" id="PF17802">
    <property type="entry name" value="SpaA"/>
    <property type="match status" value="2"/>
</dbReference>
<feature type="domain" description="SpaA-like prealbumin fold" evidence="4">
    <location>
        <begin position="2"/>
        <end position="76"/>
    </location>
</feature>
<dbReference type="EMBL" id="CP124685">
    <property type="protein sequence ID" value="WGX77324.1"/>
    <property type="molecule type" value="Genomic_DNA"/>
</dbReference>
<dbReference type="InterPro" id="IPR041033">
    <property type="entry name" value="SpaA_PFL_dom_1"/>
</dbReference>
<protein>
    <submittedName>
        <fullName evidence="5">SpaA isopeptide-forming pilin-related protein</fullName>
    </submittedName>
</protein>
<dbReference type="Proteomes" id="UP001239169">
    <property type="component" value="Chromosome"/>
</dbReference>
<sequence>MTTSPLSGATFNLMDSNKKVIATLNSDSSGYLSHSIDNPGVYYLKETKAPKGYNLDSKEIKFSVNENQIGTTIDLGNIVNTQSDHNATIKKVDADNENKVLEGAVFEIQNLSGSKITTVTTGKDGIANIKLSPGKYKAIEKKAPQGYILNSNPVQFEIKLDSDSDVNLVVKNDAIKGKIEITKTDSKDSKKVLANTEFTIFDSNKKK</sequence>
<reference evidence="5 6" key="1">
    <citation type="submission" date="2023-04" db="EMBL/GenBank/DDBJ databases">
        <title>Bacteria Genome Submission.</title>
        <authorList>
            <person name="Isaac P."/>
        </authorList>
    </citation>
    <scope>NUCLEOTIDE SEQUENCE [LARGE SCALE GENOMIC DNA]</scope>
    <source>
        <strain evidence="5 6">SampleS7P1</strain>
    </source>
</reference>
<evidence type="ECO:0000259" key="4">
    <source>
        <dbReference type="Pfam" id="PF17802"/>
    </source>
</evidence>
<accession>A0ABY8R6X7</accession>
<dbReference type="SUPFAM" id="SSF49478">
    <property type="entry name" value="Cna protein B-type domain"/>
    <property type="match status" value="2"/>
</dbReference>
<evidence type="ECO:0000313" key="5">
    <source>
        <dbReference type="EMBL" id="WGX77324.1"/>
    </source>
</evidence>
<evidence type="ECO:0000256" key="3">
    <source>
        <dbReference type="ARBA" id="ARBA00022729"/>
    </source>
</evidence>
<name>A0ABY8R6X7_PARBF</name>
<evidence type="ECO:0000256" key="1">
    <source>
        <dbReference type="ARBA" id="ARBA00007257"/>
    </source>
</evidence>
<gene>
    <name evidence="5" type="ORF">QJS64_15795</name>
</gene>
<keyword evidence="3" id="KW-0732">Signal</keyword>
<feature type="domain" description="SpaA-like prealbumin fold" evidence="4">
    <location>
        <begin position="87"/>
        <end position="172"/>
    </location>
</feature>
<evidence type="ECO:0000256" key="2">
    <source>
        <dbReference type="ARBA" id="ARBA00022525"/>
    </source>
</evidence>
<dbReference type="InterPro" id="IPR013783">
    <property type="entry name" value="Ig-like_fold"/>
</dbReference>
<comment type="similarity">
    <text evidence="1">Belongs to the serine-aspartate repeat-containing protein (SDr) family.</text>
</comment>